<evidence type="ECO:0000313" key="7">
    <source>
        <dbReference type="EMBL" id="ABT16884.1"/>
    </source>
</evidence>
<sequence length="229" mass="26031">MISSSELVLAILVVVVLIMTLWTKNEAFTLERNLPPNGDYVIVVPSFLSHSECDALVKASEEKRFVKSEVAGFRDDDPAYLDLDSRKSQQTWFYNGDHAVADAMRQRTKDFLKTKGLEESTYECEDIQVAKYHKNGYYKHHFDGDDCEIGNCPSNQRIATMLVYLKEPVSGGETDFITLKKSVKPKKGDAVFFWVADPKTRKLYKETLHAGQPVKEGVKIIGTQWIRSK</sequence>
<dbReference type="InterPro" id="IPR006620">
    <property type="entry name" value="Pro_4_hyd_alph"/>
</dbReference>
<evidence type="ECO:0000256" key="1">
    <source>
        <dbReference type="ARBA" id="ARBA00001961"/>
    </source>
</evidence>
<keyword evidence="8" id="KW-1185">Reference proteome</keyword>
<dbReference type="EMBL" id="EF101928">
    <property type="protein sequence ID" value="ABT16884.1"/>
    <property type="molecule type" value="Genomic_DNA"/>
</dbReference>
<reference evidence="7 8" key="1">
    <citation type="submission" date="2006-09" db="EMBL/GenBank/DDBJ databases">
        <title>Sequence and annotation of the 288-kb ATCV-1 virus that infects an endosymbiotic Chlorella strain of the heliozoon Acanthocystis turfacea.</title>
        <authorList>
            <person name="Fitzgerald L.A."/>
            <person name="Graves M.V."/>
            <person name="Li X."/>
            <person name="Pfitzner A.J.P."/>
            <person name="Hartigan J."/>
            <person name="Van Etten J.L."/>
        </authorList>
    </citation>
    <scope>NUCLEOTIDE SEQUENCE [LARGE SCALE GENOMIC DNA]</scope>
    <source>
        <strain evidence="7 8">ATCV-1</strain>
    </source>
</reference>
<dbReference type="InterPro" id="IPR044862">
    <property type="entry name" value="Pro_4_hyd_alph_FE2OG_OXY"/>
</dbReference>
<keyword evidence="4" id="KW-0560">Oxidoreductase</keyword>
<evidence type="ECO:0000313" key="8">
    <source>
        <dbReference type="Proteomes" id="UP000202420"/>
    </source>
</evidence>
<dbReference type="PANTHER" id="PTHR10869:SF246">
    <property type="entry name" value="TRANSMEMBRANE PROLYL 4-HYDROXYLASE"/>
    <property type="match status" value="1"/>
</dbReference>
<evidence type="ECO:0000259" key="6">
    <source>
        <dbReference type="PROSITE" id="PS51471"/>
    </source>
</evidence>
<name>A7KA10_9PHYC</name>
<evidence type="ECO:0000256" key="5">
    <source>
        <dbReference type="ARBA" id="ARBA00023004"/>
    </source>
</evidence>
<dbReference type="GO" id="GO:0031418">
    <property type="term" value="F:L-ascorbic acid binding"/>
    <property type="evidence" value="ECO:0007669"/>
    <property type="project" value="InterPro"/>
</dbReference>
<dbReference type="Proteomes" id="UP000202420">
    <property type="component" value="Segment"/>
</dbReference>
<dbReference type="OrthoDB" id="11494at10239"/>
<organism evidence="7 8">
    <name type="scientific">Chlorovirus heliozoae</name>
    <dbReference type="NCBI Taxonomy" id="322019"/>
    <lineage>
        <taxon>Viruses</taxon>
        <taxon>Varidnaviria</taxon>
        <taxon>Bamfordvirae</taxon>
        <taxon>Nucleocytoviricota</taxon>
        <taxon>Megaviricetes</taxon>
        <taxon>Algavirales</taxon>
        <taxon>Phycodnaviridae</taxon>
        <taxon>Chlorovirus</taxon>
    </lineage>
</organism>
<keyword evidence="2" id="KW-0479">Metal-binding</keyword>
<dbReference type="Gene3D" id="2.60.120.620">
    <property type="entry name" value="q2cbj1_9rhob like domain"/>
    <property type="match status" value="1"/>
</dbReference>
<dbReference type="GO" id="GO:0004656">
    <property type="term" value="F:procollagen-proline 4-dioxygenase activity"/>
    <property type="evidence" value="ECO:0007669"/>
    <property type="project" value="TreeGrafter"/>
</dbReference>
<accession>A7KA10</accession>
<evidence type="ECO:0000256" key="3">
    <source>
        <dbReference type="ARBA" id="ARBA00022964"/>
    </source>
</evidence>
<dbReference type="GeneID" id="5470575"/>
<dbReference type="PROSITE" id="PS51471">
    <property type="entry name" value="FE2OG_OXY"/>
    <property type="match status" value="1"/>
</dbReference>
<gene>
    <name evidence="7" type="primary">Z750R</name>
    <name evidence="7" type="ORF">ATCV1_Z750R</name>
</gene>
<dbReference type="Pfam" id="PF13640">
    <property type="entry name" value="2OG-FeII_Oxy_3"/>
    <property type="match status" value="1"/>
</dbReference>
<keyword evidence="5" id="KW-0408">Iron</keyword>
<dbReference type="InterPro" id="IPR005123">
    <property type="entry name" value="Oxoglu/Fe-dep_dioxygenase_dom"/>
</dbReference>
<proteinExistence type="predicted"/>
<evidence type="ECO:0000256" key="2">
    <source>
        <dbReference type="ARBA" id="ARBA00022723"/>
    </source>
</evidence>
<dbReference type="KEGG" id="vg:5470575"/>
<evidence type="ECO:0000256" key="4">
    <source>
        <dbReference type="ARBA" id="ARBA00023002"/>
    </source>
</evidence>
<protein>
    <submittedName>
        <fullName evidence="7">Uncharacterized protein Z750R</fullName>
    </submittedName>
</protein>
<dbReference type="InterPro" id="IPR045054">
    <property type="entry name" value="P4HA-like"/>
</dbReference>
<dbReference type="SMART" id="SM00702">
    <property type="entry name" value="P4Hc"/>
    <property type="match status" value="1"/>
</dbReference>
<feature type="domain" description="Fe2OG dioxygenase" evidence="6">
    <location>
        <begin position="123"/>
        <end position="228"/>
    </location>
</feature>
<keyword evidence="3" id="KW-0223">Dioxygenase</keyword>
<dbReference type="GO" id="GO:0005506">
    <property type="term" value="F:iron ion binding"/>
    <property type="evidence" value="ECO:0007669"/>
    <property type="project" value="InterPro"/>
</dbReference>
<comment type="cofactor">
    <cofactor evidence="1">
        <name>L-ascorbate</name>
        <dbReference type="ChEBI" id="CHEBI:38290"/>
    </cofactor>
</comment>
<dbReference type="PANTHER" id="PTHR10869">
    <property type="entry name" value="PROLYL 4-HYDROXYLASE ALPHA SUBUNIT"/>
    <property type="match status" value="1"/>
</dbReference>
<dbReference type="RefSeq" id="YP_001427231.1">
    <property type="nucleotide sequence ID" value="NC_008724.1"/>
</dbReference>